<keyword evidence="1" id="KW-1133">Transmembrane helix</keyword>
<feature type="transmembrane region" description="Helical" evidence="1">
    <location>
        <begin position="125"/>
        <end position="145"/>
    </location>
</feature>
<dbReference type="AlphaFoldDB" id="A0A3D8P8Z4"/>
<dbReference type="Proteomes" id="UP000256329">
    <property type="component" value="Unassembled WGS sequence"/>
</dbReference>
<dbReference type="EMBL" id="QSLN01000001">
    <property type="protein sequence ID" value="RDV84899.1"/>
    <property type="molecule type" value="Genomic_DNA"/>
</dbReference>
<evidence type="ECO:0000256" key="1">
    <source>
        <dbReference type="SAM" id="Phobius"/>
    </source>
</evidence>
<feature type="transmembrane region" description="Helical" evidence="1">
    <location>
        <begin position="88"/>
        <end position="113"/>
    </location>
</feature>
<dbReference type="OrthoDB" id="9784805at2"/>
<dbReference type="Pfam" id="PF07136">
    <property type="entry name" value="DUF1385"/>
    <property type="match status" value="1"/>
</dbReference>
<sequence>MPRYGGQAVIEGVMMRGPGAWAVAVRRPDGSIAVRREELPDRPGGWRLPFLRGVVLLYEALVLGVKALSISAAEAAGEEEKLGRGEIAATLIFGLGAGVVLFVLFPAGAAYFFRHQIPAYWLQNLLEGLVRLGVFLAYLWLIGLLPDIKRVFAYHGAEHRVINAYEAGAPLTLEGVRGYPIIHLRCGTSFLLLVLLLSIFFFSLVGQGPLWWRFLSRLLLLPVIAGVSYELLRLSSGVQHLWLKVLVAPGLWLQRLTTREPDEGQVEVAITALQAVLPEGGEGDVGKASGSRNSV</sequence>
<dbReference type="InterPro" id="IPR010787">
    <property type="entry name" value="DUF1385"/>
</dbReference>
<dbReference type="PANTHER" id="PTHR42867">
    <property type="entry name" value="MEMBRANE PROTEIN-RELATED"/>
    <property type="match status" value="1"/>
</dbReference>
<protein>
    <submittedName>
        <fullName evidence="2">DUF1385 domain-containing protein</fullName>
    </submittedName>
</protein>
<keyword evidence="1" id="KW-0812">Transmembrane</keyword>
<gene>
    <name evidence="2" type="ORF">DXX99_00265</name>
</gene>
<name>A0A3D8P8Z4_9THEO</name>
<evidence type="ECO:0000313" key="2">
    <source>
        <dbReference type="EMBL" id="RDV84899.1"/>
    </source>
</evidence>
<feature type="transmembrane region" description="Helical" evidence="1">
    <location>
        <begin position="186"/>
        <end position="205"/>
    </location>
</feature>
<comment type="caution">
    <text evidence="2">The sequence shown here is derived from an EMBL/GenBank/DDBJ whole genome shotgun (WGS) entry which is preliminary data.</text>
</comment>
<accession>A0A3D8P8Z4</accession>
<keyword evidence="3" id="KW-1185">Reference proteome</keyword>
<evidence type="ECO:0000313" key="3">
    <source>
        <dbReference type="Proteomes" id="UP000256329"/>
    </source>
</evidence>
<reference evidence="2 3" key="1">
    <citation type="submission" date="2018-08" db="EMBL/GenBank/DDBJ databases">
        <title>Form III RuBisCO-mediated autotrophy in Thermodesulfobium bacteria.</title>
        <authorList>
            <person name="Toshchakov S.V."/>
            <person name="Kublanov I.V."/>
            <person name="Frolov E."/>
            <person name="Bonch-Osmolovskaya E.A."/>
            <person name="Tourova T.P."/>
            <person name="Chernych N.A."/>
            <person name="Lebedinsky A.V."/>
        </authorList>
    </citation>
    <scope>NUCLEOTIDE SEQUENCE [LARGE SCALE GENOMIC DNA]</scope>
    <source>
        <strain evidence="2 3">SR</strain>
    </source>
</reference>
<dbReference type="PANTHER" id="PTHR42867:SF1">
    <property type="entry name" value="MEMBRANE PROTEIN-RELATED"/>
    <property type="match status" value="1"/>
</dbReference>
<keyword evidence="1" id="KW-0472">Membrane</keyword>
<proteinExistence type="predicted"/>
<organism evidence="2 3">
    <name type="scientific">Ammonifex thiophilus</name>
    <dbReference type="NCBI Taxonomy" id="444093"/>
    <lineage>
        <taxon>Bacteria</taxon>
        <taxon>Bacillati</taxon>
        <taxon>Bacillota</taxon>
        <taxon>Clostridia</taxon>
        <taxon>Thermoanaerobacterales</taxon>
        <taxon>Thermoanaerobacteraceae</taxon>
        <taxon>Ammonifex</taxon>
    </lineage>
</organism>